<dbReference type="RefSeq" id="WP_154433018.1">
    <property type="nucleotide sequence ID" value="NZ_VUMS01000034.1"/>
</dbReference>
<evidence type="ECO:0000313" key="3">
    <source>
        <dbReference type="Proteomes" id="UP000440513"/>
    </source>
</evidence>
<reference evidence="2 3" key="1">
    <citation type="submission" date="2019-08" db="EMBL/GenBank/DDBJ databases">
        <title>In-depth cultivation of the pig gut microbiome towards novel bacterial diversity and tailored functional studies.</title>
        <authorList>
            <person name="Wylensek D."/>
            <person name="Hitch T.C.A."/>
            <person name="Clavel T."/>
        </authorList>
    </citation>
    <scope>NUCLEOTIDE SEQUENCE [LARGE SCALE GENOMIC DNA]</scope>
    <source>
        <strain evidence="2 3">BSM-380-WT-5A</strain>
    </source>
</reference>
<gene>
    <name evidence="2" type="ORF">FYJ57_13275</name>
</gene>
<organism evidence="2 3">
    <name type="scientific">Oliverpabstia intestinalis</name>
    <dbReference type="NCBI Taxonomy" id="2606633"/>
    <lineage>
        <taxon>Bacteria</taxon>
        <taxon>Bacillati</taxon>
        <taxon>Bacillota</taxon>
        <taxon>Clostridia</taxon>
        <taxon>Lachnospirales</taxon>
        <taxon>Lachnospiraceae</taxon>
        <taxon>Oliverpabstia</taxon>
    </lineage>
</organism>
<keyword evidence="3" id="KW-1185">Reference proteome</keyword>
<keyword evidence="1" id="KW-0175">Coiled coil</keyword>
<evidence type="ECO:0000313" key="2">
    <source>
        <dbReference type="EMBL" id="MST67659.1"/>
    </source>
</evidence>
<accession>A0A7X2TMD8</accession>
<dbReference type="Proteomes" id="UP000440513">
    <property type="component" value="Unassembled WGS sequence"/>
</dbReference>
<protein>
    <submittedName>
        <fullName evidence="2">Uncharacterized protein</fullName>
    </submittedName>
</protein>
<name>A0A7X2TMD8_9FIRM</name>
<sequence length="84" mass="9805">MKSINRLMDALDELKQNKNYEKIKIELTTEELNVLVNRIYEYIIKLASDNAVELTDDELRSSDNTILNLQNYLKAQKRIFEAAA</sequence>
<comment type="caution">
    <text evidence="2">The sequence shown here is derived from an EMBL/GenBank/DDBJ whole genome shotgun (WGS) entry which is preliminary data.</text>
</comment>
<dbReference type="AlphaFoldDB" id="A0A7X2TMD8"/>
<feature type="coiled-coil region" evidence="1">
    <location>
        <begin position="4"/>
        <end position="31"/>
    </location>
</feature>
<dbReference type="EMBL" id="VUMS01000034">
    <property type="protein sequence ID" value="MST67659.1"/>
    <property type="molecule type" value="Genomic_DNA"/>
</dbReference>
<evidence type="ECO:0000256" key="1">
    <source>
        <dbReference type="SAM" id="Coils"/>
    </source>
</evidence>
<proteinExistence type="predicted"/>